<sequence>MIYIIMNSNITKLYDVIDENAVNECDYLILASTIVGKAADNKILQTCQCYLKHNYAAWDDDEHKQEEEEKTTKKKKEEESNAIGFTFRQQQQQLNGDQIDPNRCLCDKHRQQHNCQIHYCHNSSSTILRNTTTPTITIPSSKFCSSKQQKQQQSPPPTLLLEHGKDSPRKQQPQSTLFKPSCTHEDTYAVPYLILDNSNTCKFISNKEQTTLTVDKYAFTTTNFISSTTNMRTTNTPDVSENSPTLDNVKHHQFKSKYNLNDKARRNNIRDDDDEYNDHCHYNRRDKNNTVVQCFNYSSDHCNWFLRNNPFVTFQPSTGGKLLNLFFILLLTLAQYFGSTQGLLVAKSPPFSLDSSSPVDSLSIDSSDFAMQTHTNNTGASSLNNNFSLIQKTTVDQNDGLGGGGIGDHFPSSSKSLSISSAAGSGAYLDKLDNLERSLAAVLIKVAYGTTSTTKRSIPDNSYASSLTTIATPLLTTQRYHEKSRQPQLNVHHRNYELDLERDHALPTTAPNADILKSNSNPTYPNPNRHHNNDRDRHRHLINSTPLPSLPEVLKKSNGHTPTIPMFSGADIPSYSPPARSFFTPPLPPEYQHPFADKPTLRGTNNEGGIVPNTGSYINRRPIPPPSLMPGHERIPFRPPDLAGGAGGTTSANSNPNTNMSPAQSPAAGGSSLSSSLNPHSSSGVHMDSDHKKASNNATKSINVESPPPDVKSENGNSDAVQGSSSGSMFLDSSDSFRNNYNSKVRKEVLPSIQRILSGSNGRKGDIPEVLLKQVTTRPNYHQPPSSPVVINTYLNQNGDTSVVDASIDSKQNINKIKNMKDVEGVDVGVGVDGGADLPQQTEITTKSVTGAVFGAAVNGSTSTPSAAAIGGMKTNTVIVPTSRTVFASGAGGNSNNSPSSTNRGDDASSTSSSTLAAASGLATSSLAWNIHVYLSVILFTILAVYSLYKMVTYNKLTHLFSQSYFLCIHIILITICSIRTFYLCYDAYNIHSSFHIFVSEILLNLPATFLTISFAVLILFLSLKSLNHKNRYSALIRPLTVVVGCGVHVMLCITLHYVESYTLQNHQQQQKLLMKRHQQQQLQSYVHHNFAQQQQYSYLESMAFNSPLSAASPAGQTAAGYQHLAAGVSPLPPNPPRVLSLICQIIYIFVCFSLGLLYLYLYRILKRVLRNKSQNYIHGYQNLSYAIHITIATALLFVLLAALQIFGAISISSTRPMIAQATAEIDWFQWGYQFSLRLIEIAIITLISWVTGLKTNTGSNTVNINLTNNEARIVGGHIDTNTMYNTNASMNPRRLKQNVHYSQYSHPNVTNFFLPYTSSSSQEQFDMDYPARI</sequence>
<feature type="region of interest" description="Disordered" evidence="7">
    <location>
        <begin position="592"/>
        <end position="733"/>
    </location>
</feature>
<keyword evidence="4" id="KW-0732">Signal</keyword>
<keyword evidence="11" id="KW-1185">Reference proteome</keyword>
<feature type="compositionally biased region" description="Basic and acidic residues" evidence="7">
    <location>
        <begin position="61"/>
        <end position="79"/>
    </location>
</feature>
<dbReference type="VEuPathDB" id="VectorBase:MDOMA2_020034"/>
<dbReference type="eggNOG" id="ENOG502QSMJ">
    <property type="taxonomic scope" value="Eukaryota"/>
</dbReference>
<feature type="transmembrane region" description="Helical" evidence="8">
    <location>
        <begin position="1036"/>
        <end position="1059"/>
    </location>
</feature>
<feature type="transmembrane region" description="Helical" evidence="8">
    <location>
        <begin position="1003"/>
        <end position="1024"/>
    </location>
</feature>
<evidence type="ECO:0000256" key="3">
    <source>
        <dbReference type="ARBA" id="ARBA00022692"/>
    </source>
</evidence>
<feature type="domain" description="Proline-rich transmembrane protein 3/4" evidence="9">
    <location>
        <begin position="916"/>
        <end position="1051"/>
    </location>
</feature>
<proteinExistence type="predicted"/>
<dbReference type="OrthoDB" id="10066605at2759"/>
<dbReference type="KEGG" id="mde:101901368"/>
<evidence type="ECO:0000313" key="11">
    <source>
        <dbReference type="Proteomes" id="UP001652621"/>
    </source>
</evidence>
<dbReference type="VEuPathDB" id="VectorBase:MDOA005974"/>
<dbReference type="PANTHER" id="PTHR35578">
    <property type="entry name" value="PROLINE-RICH TRANSMEMBRANE PROTEIN 4-RELATED"/>
    <property type="match status" value="1"/>
</dbReference>
<feature type="region of interest" description="Disordered" evidence="7">
    <location>
        <begin position="508"/>
        <end position="536"/>
    </location>
</feature>
<evidence type="ECO:0000256" key="4">
    <source>
        <dbReference type="ARBA" id="ARBA00022729"/>
    </source>
</evidence>
<keyword evidence="5 8" id="KW-1133">Transmembrane helix</keyword>
<evidence type="ECO:0000259" key="9">
    <source>
        <dbReference type="Pfam" id="PF25987"/>
    </source>
</evidence>
<comment type="subcellular location">
    <subcellularLocation>
        <location evidence="1">Membrane</location>
        <topology evidence="1">Multi-pass membrane protein</topology>
    </subcellularLocation>
</comment>
<evidence type="ECO:0000256" key="5">
    <source>
        <dbReference type="ARBA" id="ARBA00022989"/>
    </source>
</evidence>
<evidence type="ECO:0000256" key="6">
    <source>
        <dbReference type="ARBA" id="ARBA00023136"/>
    </source>
</evidence>
<gene>
    <name evidence="10" type="primary">101901368</name>
    <name evidence="12" type="synonym">LOC101901368</name>
</gene>
<evidence type="ECO:0000313" key="12">
    <source>
        <dbReference type="RefSeq" id="XP_005185928.1"/>
    </source>
</evidence>
<dbReference type="Pfam" id="PF25987">
    <property type="entry name" value="PRRT3"/>
    <property type="match status" value="2"/>
</dbReference>
<dbReference type="PANTHER" id="PTHR35578:SF6">
    <property type="entry name" value="PROLINE-RICH TRANSMEMBRANE PROTEIN 4"/>
    <property type="match status" value="1"/>
</dbReference>
<feature type="compositionally biased region" description="Polar residues" evidence="7">
    <location>
        <begin position="695"/>
        <end position="704"/>
    </location>
</feature>
<name>A0A1I8MKS3_MUSDO</name>
<feature type="compositionally biased region" description="Polar residues" evidence="7">
    <location>
        <begin position="602"/>
        <end position="617"/>
    </location>
</feature>
<evidence type="ECO:0000313" key="10">
    <source>
        <dbReference type="EnsemblMetazoa" id="MDOA005974-PA"/>
    </source>
</evidence>
<accession>A0A1I8MKS3</accession>
<feature type="compositionally biased region" description="Low complexity" evidence="7">
    <location>
        <begin position="723"/>
        <end position="733"/>
    </location>
</feature>
<feature type="transmembrane region" description="Helical" evidence="8">
    <location>
        <begin position="1139"/>
        <end position="1163"/>
    </location>
</feature>
<feature type="compositionally biased region" description="Low complexity" evidence="7">
    <location>
        <begin position="894"/>
        <end position="909"/>
    </location>
</feature>
<evidence type="ECO:0000256" key="7">
    <source>
        <dbReference type="SAM" id="MobiDB-lite"/>
    </source>
</evidence>
<dbReference type="Proteomes" id="UP001652621">
    <property type="component" value="Unplaced"/>
</dbReference>
<dbReference type="EnsemblMetazoa" id="MDOA005974-RA">
    <property type="protein sequence ID" value="MDOA005974-PA"/>
    <property type="gene ID" value="MDOA005974"/>
</dbReference>
<feature type="region of interest" description="Disordered" evidence="7">
    <location>
        <begin position="139"/>
        <end position="180"/>
    </location>
</feature>
<dbReference type="InterPro" id="IPR052836">
    <property type="entry name" value="PRRT_domain-containing"/>
</dbReference>
<feature type="transmembrane region" description="Helical" evidence="8">
    <location>
        <begin position="931"/>
        <end position="952"/>
    </location>
</feature>
<dbReference type="InterPro" id="IPR059081">
    <property type="entry name" value="PRRT3-4"/>
</dbReference>
<evidence type="ECO:0000256" key="1">
    <source>
        <dbReference type="ARBA" id="ARBA00004141"/>
    </source>
</evidence>
<dbReference type="RefSeq" id="XP_005185928.1">
    <property type="nucleotide sequence ID" value="XM_005185871.3"/>
</dbReference>
<feature type="compositionally biased region" description="Low complexity" evidence="7">
    <location>
        <begin position="139"/>
        <end position="153"/>
    </location>
</feature>
<reference evidence="10" key="1">
    <citation type="submission" date="2020-05" db="UniProtKB">
        <authorList>
            <consortium name="EnsemblMetazoa"/>
        </authorList>
    </citation>
    <scope>IDENTIFICATION</scope>
    <source>
        <strain evidence="10">Aabys</strain>
    </source>
</reference>
<feature type="transmembrane region" description="Helical" evidence="8">
    <location>
        <begin position="1184"/>
        <end position="1211"/>
    </location>
</feature>
<feature type="region of interest" description="Disordered" evidence="7">
    <location>
        <begin position="60"/>
        <end position="82"/>
    </location>
</feature>
<keyword evidence="3 8" id="KW-0812">Transmembrane</keyword>
<feature type="transmembrane region" description="Helical" evidence="8">
    <location>
        <begin position="1231"/>
        <end position="1251"/>
    </location>
</feature>
<reference evidence="12" key="2">
    <citation type="submission" date="2025-04" db="UniProtKB">
        <authorList>
            <consortium name="RefSeq"/>
        </authorList>
    </citation>
    <scope>IDENTIFICATION</scope>
    <source>
        <strain evidence="12">Aabys</strain>
    </source>
</reference>
<keyword evidence="6 8" id="KW-0472">Membrane</keyword>
<protein>
    <submittedName>
        <fullName evidence="12">Uncharacterized protein LOC101901368</fullName>
    </submittedName>
</protein>
<feature type="compositionally biased region" description="Low complexity" evidence="7">
    <location>
        <begin position="649"/>
        <end position="684"/>
    </location>
</feature>
<feature type="domain" description="Proline-rich transmembrane protein 3/4" evidence="9">
    <location>
        <begin position="1132"/>
        <end position="1252"/>
    </location>
</feature>
<feature type="transmembrane region" description="Helical" evidence="8">
    <location>
        <begin position="964"/>
        <end position="983"/>
    </location>
</feature>
<evidence type="ECO:0000256" key="2">
    <source>
        <dbReference type="ARBA" id="ARBA00022553"/>
    </source>
</evidence>
<feature type="region of interest" description="Disordered" evidence="7">
    <location>
        <begin position="889"/>
        <end position="909"/>
    </location>
</feature>
<organism evidence="10">
    <name type="scientific">Musca domestica</name>
    <name type="common">House fly</name>
    <dbReference type="NCBI Taxonomy" id="7370"/>
    <lineage>
        <taxon>Eukaryota</taxon>
        <taxon>Metazoa</taxon>
        <taxon>Ecdysozoa</taxon>
        <taxon>Arthropoda</taxon>
        <taxon>Hexapoda</taxon>
        <taxon>Insecta</taxon>
        <taxon>Pterygota</taxon>
        <taxon>Neoptera</taxon>
        <taxon>Endopterygota</taxon>
        <taxon>Diptera</taxon>
        <taxon>Brachycera</taxon>
        <taxon>Muscomorpha</taxon>
        <taxon>Muscoidea</taxon>
        <taxon>Muscidae</taxon>
        <taxon>Musca</taxon>
    </lineage>
</organism>
<dbReference type="STRING" id="7370.A0A1I8MKS3"/>
<evidence type="ECO:0000256" key="8">
    <source>
        <dbReference type="SAM" id="Phobius"/>
    </source>
</evidence>
<dbReference type="GeneID" id="101901368"/>
<keyword evidence="2" id="KW-0597">Phosphoprotein</keyword>